<evidence type="ECO:0000313" key="4">
    <source>
        <dbReference type="WBParaSite" id="HPLM_0001101901-mRNA-1"/>
    </source>
</evidence>
<dbReference type="GO" id="GO:0048193">
    <property type="term" value="P:Golgi vesicle transport"/>
    <property type="evidence" value="ECO:0007669"/>
    <property type="project" value="TreeGrafter"/>
</dbReference>
<dbReference type="GO" id="GO:0031267">
    <property type="term" value="F:small GTPase binding"/>
    <property type="evidence" value="ECO:0007669"/>
    <property type="project" value="TreeGrafter"/>
</dbReference>
<evidence type="ECO:0000313" key="2">
    <source>
        <dbReference type="EMBL" id="VDO41775.1"/>
    </source>
</evidence>
<dbReference type="InterPro" id="IPR036708">
    <property type="entry name" value="BipD-like_sf"/>
</dbReference>
<dbReference type="SUPFAM" id="SSF140693">
    <property type="entry name" value="IpaD-like"/>
    <property type="match status" value="1"/>
</dbReference>
<proteinExistence type="predicted"/>
<protein>
    <submittedName>
        <fullName evidence="4">Protein phosphatase 1 regulatory subunit 21</fullName>
    </submittedName>
</protein>
<sequence>MHAQHVNSSWNIKQGRINKSSTMEFQTLALRVASLQQILELEKKKQDQSFSSLSVLFQSVPGLAGTTLDTAGSDSETIDETCLMTCNHYLQISSVLSRLQGRASTYKDKYRDLVKKYNDVVTENNKLLAQTQDKALDRIEKLKRDKKALGEKLRELEENQSNLPSQHRLEEMLEKCKLEITKNRAKIKELTQENEKLSLNVQAAESEVSTSPLRSVAHELQIKIRKKPRKFTKFFLSKCHALELQDGQANERWQKKVDELQKALEVEKGDMIEKLSAAKLQGVKVSEIFSSISVFLLNFRSFL</sequence>
<dbReference type="EMBL" id="UZAF01017450">
    <property type="protein sequence ID" value="VDO41775.1"/>
    <property type="molecule type" value="Genomic_DNA"/>
</dbReference>
<gene>
    <name evidence="2" type="ORF">HPLM_LOCUS11011</name>
</gene>
<dbReference type="Proteomes" id="UP000268014">
    <property type="component" value="Unassembled WGS sequence"/>
</dbReference>
<dbReference type="OrthoDB" id="5322683at2759"/>
<accession>A0A0N4WJ47</accession>
<dbReference type="PANTHER" id="PTHR19327">
    <property type="entry name" value="GOLGIN"/>
    <property type="match status" value="1"/>
</dbReference>
<keyword evidence="1" id="KW-0175">Coiled coil</keyword>
<dbReference type="WBParaSite" id="HPLM_0001101901-mRNA-1">
    <property type="protein sequence ID" value="HPLM_0001101901-mRNA-1"/>
    <property type="gene ID" value="HPLM_0001101901"/>
</dbReference>
<reference evidence="4" key="1">
    <citation type="submission" date="2017-02" db="UniProtKB">
        <authorList>
            <consortium name="WormBaseParasite"/>
        </authorList>
    </citation>
    <scope>IDENTIFICATION</scope>
</reference>
<reference evidence="2 3" key="2">
    <citation type="submission" date="2018-11" db="EMBL/GenBank/DDBJ databases">
        <authorList>
            <consortium name="Pathogen Informatics"/>
        </authorList>
    </citation>
    <scope>NUCLEOTIDE SEQUENCE [LARGE SCALE GENOMIC DNA]</scope>
    <source>
        <strain evidence="2 3">MHpl1</strain>
    </source>
</reference>
<feature type="coiled-coil region" evidence="1">
    <location>
        <begin position="125"/>
        <end position="207"/>
    </location>
</feature>
<dbReference type="AlphaFoldDB" id="A0A0N4WJ47"/>
<name>A0A0N4WJ47_HAEPC</name>
<evidence type="ECO:0000313" key="3">
    <source>
        <dbReference type="Proteomes" id="UP000268014"/>
    </source>
</evidence>
<dbReference type="PANTHER" id="PTHR19327:SF0">
    <property type="entry name" value="GOLGIN SUBFAMILY A MEMBER 4"/>
    <property type="match status" value="1"/>
</dbReference>
<evidence type="ECO:0000256" key="1">
    <source>
        <dbReference type="SAM" id="Coils"/>
    </source>
</evidence>
<dbReference type="STRING" id="6290.A0A0N4WJ47"/>
<keyword evidence="3" id="KW-1185">Reference proteome</keyword>
<dbReference type="GO" id="GO:0005794">
    <property type="term" value="C:Golgi apparatus"/>
    <property type="evidence" value="ECO:0007669"/>
    <property type="project" value="TreeGrafter"/>
</dbReference>
<organism evidence="4">
    <name type="scientific">Haemonchus placei</name>
    <name type="common">Barber's pole worm</name>
    <dbReference type="NCBI Taxonomy" id="6290"/>
    <lineage>
        <taxon>Eukaryota</taxon>
        <taxon>Metazoa</taxon>
        <taxon>Ecdysozoa</taxon>
        <taxon>Nematoda</taxon>
        <taxon>Chromadorea</taxon>
        <taxon>Rhabditida</taxon>
        <taxon>Rhabditina</taxon>
        <taxon>Rhabditomorpha</taxon>
        <taxon>Strongyloidea</taxon>
        <taxon>Trichostrongylidae</taxon>
        <taxon>Haemonchus</taxon>
    </lineage>
</organism>